<comment type="caution">
    <text evidence="1">The sequence shown here is derived from an EMBL/GenBank/DDBJ whole genome shotgun (WGS) entry which is preliminary data.</text>
</comment>
<protein>
    <submittedName>
        <fullName evidence="1">SapB/AmfS family lantipeptide</fullName>
    </submittedName>
</protein>
<keyword evidence="2" id="KW-1185">Reference proteome</keyword>
<organism evidence="1 2">
    <name type="scientific">Streptosporangium nondiastaticum</name>
    <dbReference type="NCBI Taxonomy" id="35764"/>
    <lineage>
        <taxon>Bacteria</taxon>
        <taxon>Bacillati</taxon>
        <taxon>Actinomycetota</taxon>
        <taxon>Actinomycetes</taxon>
        <taxon>Streptosporangiales</taxon>
        <taxon>Streptosporangiaceae</taxon>
        <taxon>Streptosporangium</taxon>
    </lineage>
</organism>
<name>A0A9X7JUB4_9ACTN</name>
<reference evidence="1 2" key="1">
    <citation type="submission" date="2018-03" db="EMBL/GenBank/DDBJ databases">
        <title>Chitinolytic properties of Streptosporangium nondiastaticum TBG75A20.</title>
        <authorList>
            <person name="Gayathri V."/>
            <person name="Shiburaj S."/>
        </authorList>
    </citation>
    <scope>NUCLEOTIDE SEQUENCE [LARGE SCALE GENOMIC DNA]</scope>
    <source>
        <strain evidence="1 2">TBG75A20</strain>
    </source>
</reference>
<dbReference type="AlphaFoldDB" id="A0A9X7JUB4"/>
<proteinExistence type="predicted"/>
<evidence type="ECO:0000313" key="1">
    <source>
        <dbReference type="EMBL" id="PSJ30019.1"/>
    </source>
</evidence>
<dbReference type="Pfam" id="PF19402">
    <property type="entry name" value="RamS"/>
    <property type="match status" value="1"/>
</dbReference>
<dbReference type="NCBIfam" id="NF033212">
    <property type="entry name" value="SapB_AmfS_lanti"/>
    <property type="match status" value="1"/>
</dbReference>
<gene>
    <name evidence="1" type="ORF">B7P34_04495</name>
</gene>
<evidence type="ECO:0000313" key="2">
    <source>
        <dbReference type="Proteomes" id="UP000242427"/>
    </source>
</evidence>
<accession>A0A9X7JUB4</accession>
<dbReference type="InterPro" id="IPR045825">
    <property type="entry name" value="RamS"/>
</dbReference>
<dbReference type="Proteomes" id="UP000242427">
    <property type="component" value="Unassembled WGS sequence"/>
</dbReference>
<sequence length="45" mass="4649">MSEMVLLDMQVMEAATAAEQGPGFGASTEPTSDVSLLLCQPGDGY</sequence>
<dbReference type="EMBL" id="PXWG01000005">
    <property type="protein sequence ID" value="PSJ30019.1"/>
    <property type="molecule type" value="Genomic_DNA"/>
</dbReference>